<evidence type="ECO:0000256" key="1">
    <source>
        <dbReference type="SAM" id="Phobius"/>
    </source>
</evidence>
<reference evidence="2" key="2">
    <citation type="submission" date="2021-09" db="EMBL/GenBank/DDBJ databases">
        <authorList>
            <person name="Gilroy R."/>
        </authorList>
    </citation>
    <scope>NUCLEOTIDE SEQUENCE</scope>
    <source>
        <strain evidence="2">CHK135-1449</strain>
    </source>
</reference>
<feature type="transmembrane region" description="Helical" evidence="1">
    <location>
        <begin position="169"/>
        <end position="190"/>
    </location>
</feature>
<reference evidence="2" key="1">
    <citation type="journal article" date="2021" name="PeerJ">
        <title>Extensive microbial diversity within the chicken gut microbiome revealed by metagenomics and culture.</title>
        <authorList>
            <person name="Gilroy R."/>
            <person name="Ravi A."/>
            <person name="Getino M."/>
            <person name="Pursley I."/>
            <person name="Horton D.L."/>
            <person name="Alikhan N.F."/>
            <person name="Baker D."/>
            <person name="Gharbi K."/>
            <person name="Hall N."/>
            <person name="Watson M."/>
            <person name="Adriaenssens E.M."/>
            <person name="Foster-Nyarko E."/>
            <person name="Jarju S."/>
            <person name="Secka A."/>
            <person name="Antonio M."/>
            <person name="Oren A."/>
            <person name="Chaudhuri R.R."/>
            <person name="La Ragione R."/>
            <person name="Hildebrand F."/>
            <person name="Pallen M.J."/>
        </authorList>
    </citation>
    <scope>NUCLEOTIDE SEQUENCE</scope>
    <source>
        <strain evidence="2">CHK135-1449</strain>
    </source>
</reference>
<dbReference type="AlphaFoldDB" id="A0A9D2UUH3"/>
<feature type="transmembrane region" description="Helical" evidence="1">
    <location>
        <begin position="196"/>
        <end position="217"/>
    </location>
</feature>
<gene>
    <name evidence="2" type="ORF">K8V79_12225</name>
</gene>
<organism evidence="2 3">
    <name type="scientific">Acinetobacter lwoffii</name>
    <dbReference type="NCBI Taxonomy" id="28090"/>
    <lineage>
        <taxon>Bacteria</taxon>
        <taxon>Pseudomonadati</taxon>
        <taxon>Pseudomonadota</taxon>
        <taxon>Gammaproteobacteria</taxon>
        <taxon>Moraxellales</taxon>
        <taxon>Moraxellaceae</taxon>
        <taxon>Acinetobacter</taxon>
    </lineage>
</organism>
<dbReference type="Proteomes" id="UP000787156">
    <property type="component" value="Unassembled WGS sequence"/>
</dbReference>
<comment type="caution">
    <text evidence="2">The sequence shown here is derived from an EMBL/GenBank/DDBJ whole genome shotgun (WGS) entry which is preliminary data.</text>
</comment>
<proteinExistence type="predicted"/>
<dbReference type="PANTHER" id="PTHR37314">
    <property type="entry name" value="SLR0142 PROTEIN"/>
    <property type="match status" value="1"/>
</dbReference>
<keyword evidence="1" id="KW-0812">Transmembrane</keyword>
<accession>A0A9D2UUH3</accession>
<evidence type="ECO:0000313" key="2">
    <source>
        <dbReference type="EMBL" id="HJF28973.1"/>
    </source>
</evidence>
<dbReference type="Pfam" id="PF06912">
    <property type="entry name" value="DUF1275"/>
    <property type="match status" value="1"/>
</dbReference>
<feature type="transmembrane region" description="Helical" evidence="1">
    <location>
        <begin position="58"/>
        <end position="78"/>
    </location>
</feature>
<dbReference type="InterPro" id="IPR010699">
    <property type="entry name" value="DUF1275"/>
</dbReference>
<dbReference type="PANTHER" id="PTHR37314:SF4">
    <property type="entry name" value="UPF0700 TRANSMEMBRANE PROTEIN YOAK"/>
    <property type="match status" value="1"/>
</dbReference>
<feature type="transmembrane region" description="Helical" evidence="1">
    <location>
        <begin position="12"/>
        <end position="33"/>
    </location>
</feature>
<protein>
    <submittedName>
        <fullName evidence="2">DUF1275 domain-containing protein</fullName>
    </submittedName>
</protein>
<dbReference type="EMBL" id="DYWX01000135">
    <property type="protein sequence ID" value="HJF28973.1"/>
    <property type="molecule type" value="Genomic_DNA"/>
</dbReference>
<keyword evidence="1" id="KW-0472">Membrane</keyword>
<evidence type="ECO:0000313" key="3">
    <source>
        <dbReference type="Proteomes" id="UP000787156"/>
    </source>
</evidence>
<sequence length="224" mass="25536">MPLQRLPVWVQLGAFLLALNAGMINVLGLLTVLNQSVSHMTGNVSMLTMALLEWQPEMMLYLVLIILCYVMGSMYSGLILGNSHFRLGRLYGYPLSLVAFFIFLCWLLLPYFPRYALLWACVAMGLQNAMVSHYKGTIIRTTHLSGVLTDLGLALGYRLRRLEVESRRVILHGLIFLGFLIGGILASWTYPYLKLNAFLIPTALSFLLSLSYWIIYLRYRHQHD</sequence>
<keyword evidence="1" id="KW-1133">Transmembrane helix</keyword>
<feature type="transmembrane region" description="Helical" evidence="1">
    <location>
        <begin position="90"/>
        <end position="109"/>
    </location>
</feature>
<name>A0A9D2UUH3_ACILW</name>